<dbReference type="EMBL" id="CAKKNE010000002">
    <property type="protein sequence ID" value="CAH0369793.1"/>
    <property type="molecule type" value="Genomic_DNA"/>
</dbReference>
<evidence type="ECO:0000313" key="2">
    <source>
        <dbReference type="EMBL" id="CAE0699056.1"/>
    </source>
</evidence>
<dbReference type="OrthoDB" id="10473387at2759"/>
<dbReference type="EMBL" id="HBIW01016796">
    <property type="protein sequence ID" value="CAE0699056.1"/>
    <property type="molecule type" value="Transcribed_RNA"/>
</dbReference>
<proteinExistence type="predicted"/>
<reference evidence="3" key="2">
    <citation type="submission" date="2021-11" db="EMBL/GenBank/DDBJ databases">
        <authorList>
            <consortium name="Genoscope - CEA"/>
            <person name="William W."/>
        </authorList>
    </citation>
    <scope>NUCLEOTIDE SEQUENCE</scope>
</reference>
<feature type="compositionally biased region" description="Pro residues" evidence="1">
    <location>
        <begin position="37"/>
        <end position="49"/>
    </location>
</feature>
<feature type="compositionally biased region" description="Basic and acidic residues" evidence="1">
    <location>
        <begin position="54"/>
        <end position="64"/>
    </location>
</feature>
<keyword evidence="4" id="KW-1185">Reference proteome</keyword>
<dbReference type="AlphaFoldDB" id="A0A7S3ZZE1"/>
<evidence type="ECO:0000313" key="4">
    <source>
        <dbReference type="Proteomes" id="UP000789595"/>
    </source>
</evidence>
<accession>A0A7S3ZZE1</accession>
<evidence type="ECO:0000313" key="3">
    <source>
        <dbReference type="EMBL" id="CAH0369793.1"/>
    </source>
</evidence>
<organism evidence="2">
    <name type="scientific">Pelagomonas calceolata</name>
    <dbReference type="NCBI Taxonomy" id="35677"/>
    <lineage>
        <taxon>Eukaryota</taxon>
        <taxon>Sar</taxon>
        <taxon>Stramenopiles</taxon>
        <taxon>Ochrophyta</taxon>
        <taxon>Pelagophyceae</taxon>
        <taxon>Pelagomonadales</taxon>
        <taxon>Pelagomonadaceae</taxon>
        <taxon>Pelagomonas</taxon>
    </lineage>
</organism>
<protein>
    <submittedName>
        <fullName evidence="2">Uncharacterized protein</fullName>
    </submittedName>
</protein>
<name>A0A7S3ZZE1_9STRA</name>
<feature type="region of interest" description="Disordered" evidence="1">
    <location>
        <begin position="1"/>
        <end position="76"/>
    </location>
</feature>
<reference evidence="2" key="1">
    <citation type="submission" date="2021-01" db="EMBL/GenBank/DDBJ databases">
        <authorList>
            <person name="Corre E."/>
            <person name="Pelletier E."/>
            <person name="Niang G."/>
            <person name="Scheremetjew M."/>
            <person name="Finn R."/>
            <person name="Kale V."/>
            <person name="Holt S."/>
            <person name="Cochrane G."/>
            <person name="Meng A."/>
            <person name="Brown T."/>
            <person name="Cohen L."/>
        </authorList>
    </citation>
    <scope>NUCLEOTIDE SEQUENCE</scope>
    <source>
        <strain evidence="2">CCMP1756</strain>
    </source>
</reference>
<gene>
    <name evidence="2" type="ORF">PCAL00307_LOCUS14492</name>
    <name evidence="3" type="ORF">PECAL_2P29310</name>
</gene>
<evidence type="ECO:0000256" key="1">
    <source>
        <dbReference type="SAM" id="MobiDB-lite"/>
    </source>
</evidence>
<dbReference type="Proteomes" id="UP000789595">
    <property type="component" value="Unassembled WGS sequence"/>
</dbReference>
<sequence>MDSHPAQAPPPQRQKQKPQKATEPMPRLGLHKVTPQPVEPRPPSPPPRPILWREAPKLWRDEKPPKKKKKKENEAAAISAREMAGAKINQKELAHLLQFLLCQLRWQAGKIVDESFEAFDNEMRRIDTQSPDDVASCSQLMAKFLDGPAAGDRWVPWHTVTCEMELFLMTKLRTAPDLNDKEKFVLATAFSGSRWCPLFQSVVYPYFSRALDTDQVYEGEERRGARILDPDTAFVEGGALYEKVVAWRDRGLKLHTKAFNSYPQRGEGGERYPAYICRRMAHFAKIGLAAWPSVSSGRCSMRSLDALYRGFDRIGPTMSKVLLVTNHLWRPELRILDESCEVGDGADEAFNYLFGARGGGDAVRKRRLKVLFDHLASQDVEPRLAPMAAWVAARTRARFPSVPAGAISDALTIYDLQVQLCEWRKFRKRIDKKRTIARGVVL</sequence>